<evidence type="ECO:0000313" key="12">
    <source>
        <dbReference type="RefSeq" id="XP_018537400.1"/>
    </source>
</evidence>
<evidence type="ECO:0000256" key="5">
    <source>
        <dbReference type="ARBA" id="ARBA00023180"/>
    </source>
</evidence>
<dbReference type="GO" id="GO:0001817">
    <property type="term" value="P:regulation of cytokine production"/>
    <property type="evidence" value="ECO:0007669"/>
    <property type="project" value="TreeGrafter"/>
</dbReference>
<gene>
    <name evidence="11 12" type="primary">LOC108886827</name>
</gene>
<feature type="transmembrane region" description="Helical" evidence="7">
    <location>
        <begin position="184"/>
        <end position="209"/>
    </location>
</feature>
<dbReference type="PROSITE" id="PS50835">
    <property type="entry name" value="IG_LIKE"/>
    <property type="match status" value="1"/>
</dbReference>
<evidence type="ECO:0000313" key="10">
    <source>
        <dbReference type="Proteomes" id="UP000694890"/>
    </source>
</evidence>
<dbReference type="GO" id="GO:1903037">
    <property type="term" value="P:regulation of leukocyte cell-cell adhesion"/>
    <property type="evidence" value="ECO:0007669"/>
    <property type="project" value="UniProtKB-ARBA"/>
</dbReference>
<dbReference type="KEGG" id="lcf:108886827"/>
<feature type="domain" description="Ig-like" evidence="9">
    <location>
        <begin position="34"/>
        <end position="151"/>
    </location>
</feature>
<keyword evidence="6" id="KW-0393">Immunoglobulin domain</keyword>
<feature type="chain" id="PRO_5044709043" evidence="8">
    <location>
        <begin position="33"/>
        <end position="269"/>
    </location>
</feature>
<evidence type="ECO:0000256" key="4">
    <source>
        <dbReference type="ARBA" id="ARBA00023157"/>
    </source>
</evidence>
<keyword evidence="2 8" id="KW-0732">Signal</keyword>
<keyword evidence="5" id="KW-0325">Glycoprotein</keyword>
<dbReference type="RefSeq" id="XP_018537400.1">
    <property type="nucleotide sequence ID" value="XM_018681884.2"/>
</dbReference>
<dbReference type="InterPro" id="IPR050504">
    <property type="entry name" value="IgSF_BTN/MOG"/>
</dbReference>
<proteinExistence type="predicted"/>
<dbReference type="GO" id="GO:0050863">
    <property type="term" value="P:regulation of T cell activation"/>
    <property type="evidence" value="ECO:0007669"/>
    <property type="project" value="UniProtKB-ARBA"/>
</dbReference>
<dbReference type="GeneID" id="108886827"/>
<dbReference type="GO" id="GO:0050852">
    <property type="term" value="P:T cell receptor signaling pathway"/>
    <property type="evidence" value="ECO:0007669"/>
    <property type="project" value="TreeGrafter"/>
</dbReference>
<dbReference type="InterPro" id="IPR007110">
    <property type="entry name" value="Ig-like_dom"/>
</dbReference>
<dbReference type="PANTHER" id="PTHR24100:SF151">
    <property type="entry name" value="ICOS LIGAND"/>
    <property type="match status" value="1"/>
</dbReference>
<dbReference type="Pfam" id="PF07686">
    <property type="entry name" value="V-set"/>
    <property type="match status" value="1"/>
</dbReference>
<evidence type="ECO:0000313" key="11">
    <source>
        <dbReference type="RefSeq" id="XP_018537398.1"/>
    </source>
</evidence>
<name>A0AAJ7PSH0_LATCA</name>
<dbReference type="Gene3D" id="2.60.40.10">
    <property type="entry name" value="Immunoglobulins"/>
    <property type="match status" value="1"/>
</dbReference>
<keyword evidence="7" id="KW-1133">Transmembrane helix</keyword>
<evidence type="ECO:0000256" key="2">
    <source>
        <dbReference type="ARBA" id="ARBA00022729"/>
    </source>
</evidence>
<dbReference type="InterPro" id="IPR013783">
    <property type="entry name" value="Ig-like_fold"/>
</dbReference>
<feature type="signal peptide" evidence="8">
    <location>
        <begin position="1"/>
        <end position="32"/>
    </location>
</feature>
<accession>A0AAJ7PSH0</accession>
<evidence type="ECO:0000259" key="9">
    <source>
        <dbReference type="PROSITE" id="PS50835"/>
    </source>
</evidence>
<dbReference type="InterPro" id="IPR003599">
    <property type="entry name" value="Ig_sub"/>
</dbReference>
<evidence type="ECO:0000256" key="8">
    <source>
        <dbReference type="SAM" id="SignalP"/>
    </source>
</evidence>
<dbReference type="AlphaFoldDB" id="A0AAJ7PSH0"/>
<reference evidence="11 12" key="1">
    <citation type="submission" date="2025-04" db="UniProtKB">
        <authorList>
            <consortium name="RefSeq"/>
        </authorList>
    </citation>
    <scope>IDENTIFICATION</scope>
    <source>
        <tissue evidence="11 12">Brain</tissue>
    </source>
</reference>
<dbReference type="GO" id="GO:0009897">
    <property type="term" value="C:external side of plasma membrane"/>
    <property type="evidence" value="ECO:0007669"/>
    <property type="project" value="TreeGrafter"/>
</dbReference>
<organism evidence="10 11">
    <name type="scientific">Lates calcarifer</name>
    <name type="common">Barramundi</name>
    <name type="synonym">Holocentrus calcarifer</name>
    <dbReference type="NCBI Taxonomy" id="8187"/>
    <lineage>
        <taxon>Eukaryota</taxon>
        <taxon>Metazoa</taxon>
        <taxon>Chordata</taxon>
        <taxon>Craniata</taxon>
        <taxon>Vertebrata</taxon>
        <taxon>Euteleostomi</taxon>
        <taxon>Actinopterygii</taxon>
        <taxon>Neopterygii</taxon>
        <taxon>Teleostei</taxon>
        <taxon>Neoteleostei</taxon>
        <taxon>Acanthomorphata</taxon>
        <taxon>Carangaria</taxon>
        <taxon>Carangaria incertae sedis</taxon>
        <taxon>Centropomidae</taxon>
        <taxon>Lates</taxon>
    </lineage>
</organism>
<protein>
    <submittedName>
        <fullName evidence="11 12">Butyrophilin subfamily 2 member A2 isoform X1</fullName>
    </submittedName>
</protein>
<dbReference type="InterPro" id="IPR013106">
    <property type="entry name" value="Ig_V-set"/>
</dbReference>
<evidence type="ECO:0000256" key="3">
    <source>
        <dbReference type="ARBA" id="ARBA00023136"/>
    </source>
</evidence>
<keyword evidence="4" id="KW-1015">Disulfide bond</keyword>
<keyword evidence="7" id="KW-0812">Transmembrane</keyword>
<keyword evidence="3 7" id="KW-0472">Membrane</keyword>
<dbReference type="SUPFAM" id="SSF48726">
    <property type="entry name" value="Immunoglobulin"/>
    <property type="match status" value="1"/>
</dbReference>
<dbReference type="PANTHER" id="PTHR24100">
    <property type="entry name" value="BUTYROPHILIN"/>
    <property type="match status" value="1"/>
</dbReference>
<dbReference type="RefSeq" id="XP_018537398.1">
    <property type="nucleotide sequence ID" value="XM_018681882.2"/>
</dbReference>
<sequence>MERGVDREFIHTCSLWTFILTLVPIFSSLVEGQPQVIGSSQPIIAAPGDDVILPCHLEPAVDARGLTVEWSRPDLKPDPSDRWSWVRYVHLYRDRRDDLDMKIPSYIRRTTLFTDDMKHGNISLKVMNITSEDEGRFKCFIPNLKSTVKFSFVQLVVDPNLFTTEMPLDPRNVRTPGPDSQTRLGIWILGVVGCIVPCLAVTVGGYFIIRRRQKQVGEEFTSSQGVSFEGTLTVVDEDGGIVHLPPLDLFEDSNQQHHQSQVDSQDQQE</sequence>
<dbReference type="InterPro" id="IPR036179">
    <property type="entry name" value="Ig-like_dom_sf"/>
</dbReference>
<comment type="subcellular location">
    <subcellularLocation>
        <location evidence="1">Membrane</location>
    </subcellularLocation>
</comment>
<dbReference type="GO" id="GO:0005102">
    <property type="term" value="F:signaling receptor binding"/>
    <property type="evidence" value="ECO:0007669"/>
    <property type="project" value="TreeGrafter"/>
</dbReference>
<evidence type="ECO:0000256" key="1">
    <source>
        <dbReference type="ARBA" id="ARBA00004370"/>
    </source>
</evidence>
<dbReference type="FunFam" id="2.60.40.10:FF:000142">
    <property type="entry name" value="V-set domain-containing T-cell activation inhibitor 1"/>
    <property type="match status" value="1"/>
</dbReference>
<evidence type="ECO:0000256" key="7">
    <source>
        <dbReference type="SAM" id="Phobius"/>
    </source>
</evidence>
<dbReference type="Proteomes" id="UP000694890">
    <property type="component" value="Unplaced"/>
</dbReference>
<evidence type="ECO:0000256" key="6">
    <source>
        <dbReference type="ARBA" id="ARBA00023319"/>
    </source>
</evidence>
<dbReference type="SMART" id="SM00409">
    <property type="entry name" value="IG"/>
    <property type="match status" value="1"/>
</dbReference>